<gene>
    <name evidence="2" type="primary">ycf63</name>
</gene>
<dbReference type="Pfam" id="PF02405">
    <property type="entry name" value="MlaE"/>
    <property type="match status" value="1"/>
</dbReference>
<feature type="transmembrane region" description="Helical" evidence="1">
    <location>
        <begin position="226"/>
        <end position="245"/>
    </location>
</feature>
<dbReference type="AlphaFoldDB" id="A0A1Z1MT36"/>
<proteinExistence type="predicted"/>
<name>A0A1Z1MT36_9FLOR</name>
<geneLocation type="chloroplast" evidence="2"/>
<dbReference type="GO" id="GO:0005548">
    <property type="term" value="F:phospholipid transporter activity"/>
    <property type="evidence" value="ECO:0007669"/>
    <property type="project" value="TreeGrafter"/>
</dbReference>
<dbReference type="InterPro" id="IPR030802">
    <property type="entry name" value="Permease_MalE"/>
</dbReference>
<accession>A0A1Z1MT36</accession>
<keyword evidence="2" id="KW-0150">Chloroplast</keyword>
<feature type="transmembrane region" description="Helical" evidence="1">
    <location>
        <begin position="158"/>
        <end position="182"/>
    </location>
</feature>
<evidence type="ECO:0008006" key="3">
    <source>
        <dbReference type="Google" id="ProtNLM"/>
    </source>
</evidence>
<keyword evidence="1" id="KW-0812">Transmembrane</keyword>
<feature type="transmembrane region" description="Helical" evidence="1">
    <location>
        <begin position="130"/>
        <end position="152"/>
    </location>
</feature>
<evidence type="ECO:0000313" key="2">
    <source>
        <dbReference type="EMBL" id="ARW69257.1"/>
    </source>
</evidence>
<keyword evidence="1" id="KW-1133">Transmembrane helix</keyword>
<sequence length="255" mass="28370">MYKLRFKIKLLIKILYNLSKLSTIIKLDNEVFIIHMLLIGFDSLLITMVTSFFISLVLSLQIVKEFVYLNATDLIGSVLTISFIRELSPVLTAIIFIGKVGSAVTSELATMKVSEQIDCLFILGIDPIAYLVLPRVIAAACTLPLLNLFFLFTSCISSSFICFVLYSISPAFFLSIFFYIAFYTDILRSILKAFIFGLVISTVSCTWGITTIGGSKGVGFATTSSVVVSLVLIFILNFILSYLMFYDSLSTFEIL</sequence>
<dbReference type="PANTHER" id="PTHR30188">
    <property type="entry name" value="ABC TRANSPORTER PERMEASE PROTEIN-RELATED"/>
    <property type="match status" value="1"/>
</dbReference>
<feature type="transmembrane region" description="Helical" evidence="1">
    <location>
        <begin position="194"/>
        <end position="214"/>
    </location>
</feature>
<feature type="transmembrane region" description="Helical" evidence="1">
    <location>
        <begin position="32"/>
        <end position="54"/>
    </location>
</feature>
<keyword evidence="1" id="KW-0472">Membrane</keyword>
<protein>
    <recommendedName>
        <fullName evidence="3">ABC transporter permease</fullName>
    </recommendedName>
</protein>
<dbReference type="PANTHER" id="PTHR30188:SF4">
    <property type="entry name" value="PROTEIN TRIGALACTOSYLDIACYLGLYCEROL 1, CHLOROPLASTIC"/>
    <property type="match status" value="1"/>
</dbReference>
<organism evidence="2">
    <name type="scientific">Polysiphonia sp</name>
    <dbReference type="NCBI Taxonomy" id="1967842"/>
    <lineage>
        <taxon>Eukaryota</taxon>
        <taxon>Rhodophyta</taxon>
        <taxon>Florideophyceae</taxon>
        <taxon>Rhodymeniophycidae</taxon>
        <taxon>Ceramiales</taxon>
        <taxon>Rhodomelaceae</taxon>
        <taxon>Polysiphonioideae</taxon>
        <taxon>Polysiphonia</taxon>
    </lineage>
</organism>
<reference evidence="2" key="1">
    <citation type="journal article" date="2017" name="J. Phycol.">
        <title>Analysis of chloroplast genomes and a supermatrix inform reclassification of the Rhodomelaceae (Rhodophyta).</title>
        <authorList>
            <person name="Diaz-Tapia P."/>
            <person name="Maggs C.A."/>
            <person name="West J.A."/>
            <person name="Verbruggen H."/>
        </authorList>
    </citation>
    <scope>NUCLEOTIDE SEQUENCE</scope>
    <source>
        <strain evidence="2">PD1760</strain>
    </source>
</reference>
<evidence type="ECO:0000256" key="1">
    <source>
        <dbReference type="SAM" id="Phobius"/>
    </source>
</evidence>
<keyword evidence="2" id="KW-0934">Plastid</keyword>
<dbReference type="EMBL" id="MF101456">
    <property type="protein sequence ID" value="ARW69257.1"/>
    <property type="molecule type" value="Genomic_DNA"/>
</dbReference>
<dbReference type="GO" id="GO:0043190">
    <property type="term" value="C:ATP-binding cassette (ABC) transporter complex"/>
    <property type="evidence" value="ECO:0007669"/>
    <property type="project" value="InterPro"/>
</dbReference>